<dbReference type="PANTHER" id="PTHR42713:SF3">
    <property type="entry name" value="TRANSCRIPTIONAL REGULATORY PROTEIN HPTR"/>
    <property type="match status" value="1"/>
</dbReference>
<dbReference type="Gene3D" id="1.10.10.60">
    <property type="entry name" value="Homeodomain-like"/>
    <property type="match status" value="2"/>
</dbReference>
<feature type="domain" description="HTH araC/xylS-type" evidence="9">
    <location>
        <begin position="435"/>
        <end position="534"/>
    </location>
</feature>
<dbReference type="KEGG" id="proo:MJB10_09235"/>
<dbReference type="InterPro" id="IPR001789">
    <property type="entry name" value="Sig_transdc_resp-reg_receiver"/>
</dbReference>
<comment type="subcellular location">
    <subcellularLocation>
        <location evidence="1">Cytoplasm</location>
    </subcellularLocation>
</comment>
<sequence length="537" mass="61375">MYRLLIVDDEPPIVEGLAEMVELQQLPLKSIRLAYSAKEALELFEEEPFHIVIADIRMPHMSGLEMMDNIRAYNKDTQFIFLTGYMDFDYARQALQLGASDYLLKPAEDEEVLRSLDKVIRTIEHSMEQMMMLEQAKLRSDELLQAHQTEYLKNMLSSSKPPPKLEELETEFRRLQFPFQAGTKVLALVVRIDEWRGKFHSHDETLVEFAVQNMISEMLASTKVNMSFRIGNGFIALTLQPQFIDSEYDVATILKSKLMEIQDAIDHIIGVVVSVAVSPQPFSWEEWATEMRLLITYVKQTLGKGRMIIPHQMGNDHDLGEAKQLIQTIIQSMNLRHYGDCERGIGKLIAYAESAPTDSSHRLSVLLMSISANVINIALQNGISSLLGPIEVEKLTNLYMHKNAEAFKTFLMEILHVIFTQLNQSPSNPSDALVMQVKLYIDRHLNEDLSLNALSQKIHVNPSYLSRIFSQVAKEQLSVYLTRKRIELAKQLLMEKEELKVNEIAARVGFDNPNYFAKVFRKATGAAPLDYRIAHSR</sequence>
<dbReference type="InterPro" id="IPR018060">
    <property type="entry name" value="HTH_AraC"/>
</dbReference>
<dbReference type="InterPro" id="IPR020449">
    <property type="entry name" value="Tscrpt_reg_AraC-type_HTH"/>
</dbReference>
<dbReference type="GO" id="GO:0043565">
    <property type="term" value="F:sequence-specific DNA binding"/>
    <property type="evidence" value="ECO:0007669"/>
    <property type="project" value="InterPro"/>
</dbReference>
<evidence type="ECO:0000256" key="8">
    <source>
        <dbReference type="PROSITE-ProRule" id="PRU00169"/>
    </source>
</evidence>
<dbReference type="GO" id="GO:0000160">
    <property type="term" value="P:phosphorelay signal transduction system"/>
    <property type="evidence" value="ECO:0007669"/>
    <property type="project" value="UniProtKB-KW"/>
</dbReference>
<evidence type="ECO:0000256" key="2">
    <source>
        <dbReference type="ARBA" id="ARBA00022490"/>
    </source>
</evidence>
<dbReference type="PROSITE" id="PS00041">
    <property type="entry name" value="HTH_ARAC_FAMILY_1"/>
    <property type="match status" value="1"/>
</dbReference>
<dbReference type="AlphaFoldDB" id="A0AA96LUH9"/>
<dbReference type="CDD" id="cd17536">
    <property type="entry name" value="REC_YesN-like"/>
    <property type="match status" value="1"/>
</dbReference>
<dbReference type="SUPFAM" id="SSF46689">
    <property type="entry name" value="Homeodomain-like"/>
    <property type="match status" value="2"/>
</dbReference>
<dbReference type="PROSITE" id="PS01124">
    <property type="entry name" value="HTH_ARAC_FAMILY_2"/>
    <property type="match status" value="1"/>
</dbReference>
<dbReference type="InterPro" id="IPR051552">
    <property type="entry name" value="HptR"/>
</dbReference>
<dbReference type="SMART" id="SM00448">
    <property type="entry name" value="REC"/>
    <property type="match status" value="1"/>
</dbReference>
<keyword evidence="3 8" id="KW-0597">Phosphoprotein</keyword>
<evidence type="ECO:0000256" key="3">
    <source>
        <dbReference type="ARBA" id="ARBA00022553"/>
    </source>
</evidence>
<evidence type="ECO:0000256" key="6">
    <source>
        <dbReference type="ARBA" id="ARBA00023125"/>
    </source>
</evidence>
<evidence type="ECO:0000256" key="1">
    <source>
        <dbReference type="ARBA" id="ARBA00004496"/>
    </source>
</evidence>
<evidence type="ECO:0000259" key="9">
    <source>
        <dbReference type="PROSITE" id="PS01124"/>
    </source>
</evidence>
<accession>A0AA96LUH9</accession>
<keyword evidence="4" id="KW-0902">Two-component regulatory system</keyword>
<dbReference type="GO" id="GO:0003700">
    <property type="term" value="F:DNA-binding transcription factor activity"/>
    <property type="evidence" value="ECO:0007669"/>
    <property type="project" value="InterPro"/>
</dbReference>
<dbReference type="InterPro" id="IPR011006">
    <property type="entry name" value="CheY-like_superfamily"/>
</dbReference>
<organism evidence="11 12">
    <name type="scientific">Paenibacillus roseopurpureus</name>
    <dbReference type="NCBI Taxonomy" id="2918901"/>
    <lineage>
        <taxon>Bacteria</taxon>
        <taxon>Bacillati</taxon>
        <taxon>Bacillota</taxon>
        <taxon>Bacilli</taxon>
        <taxon>Bacillales</taxon>
        <taxon>Paenibacillaceae</taxon>
        <taxon>Paenibacillus</taxon>
    </lineage>
</organism>
<dbReference type="GO" id="GO:0005737">
    <property type="term" value="C:cytoplasm"/>
    <property type="evidence" value="ECO:0007669"/>
    <property type="project" value="UniProtKB-SubCell"/>
</dbReference>
<dbReference type="Pfam" id="PF00072">
    <property type="entry name" value="Response_reg"/>
    <property type="match status" value="1"/>
</dbReference>
<proteinExistence type="predicted"/>
<evidence type="ECO:0000259" key="10">
    <source>
        <dbReference type="PROSITE" id="PS50110"/>
    </source>
</evidence>
<keyword evidence="5" id="KW-0805">Transcription regulation</keyword>
<dbReference type="EMBL" id="CP130319">
    <property type="protein sequence ID" value="WNR46258.1"/>
    <property type="molecule type" value="Genomic_DNA"/>
</dbReference>
<evidence type="ECO:0000256" key="5">
    <source>
        <dbReference type="ARBA" id="ARBA00023015"/>
    </source>
</evidence>
<dbReference type="PRINTS" id="PR00032">
    <property type="entry name" value="HTHARAC"/>
</dbReference>
<dbReference type="Gene3D" id="3.40.50.2300">
    <property type="match status" value="1"/>
</dbReference>
<keyword evidence="6" id="KW-0238">DNA-binding</keyword>
<dbReference type="InterPro" id="IPR018062">
    <property type="entry name" value="HTH_AraC-typ_CS"/>
</dbReference>
<feature type="domain" description="Response regulatory" evidence="10">
    <location>
        <begin position="3"/>
        <end position="120"/>
    </location>
</feature>
<keyword evidence="2" id="KW-0963">Cytoplasm</keyword>
<dbReference type="SUPFAM" id="SSF52172">
    <property type="entry name" value="CheY-like"/>
    <property type="match status" value="1"/>
</dbReference>
<feature type="modified residue" description="4-aspartylphosphate" evidence="8">
    <location>
        <position position="55"/>
    </location>
</feature>
<evidence type="ECO:0000313" key="11">
    <source>
        <dbReference type="EMBL" id="WNR46258.1"/>
    </source>
</evidence>
<dbReference type="InterPro" id="IPR009057">
    <property type="entry name" value="Homeodomain-like_sf"/>
</dbReference>
<keyword evidence="12" id="KW-1185">Reference proteome</keyword>
<evidence type="ECO:0000256" key="4">
    <source>
        <dbReference type="ARBA" id="ARBA00023012"/>
    </source>
</evidence>
<keyword evidence="7" id="KW-0804">Transcription</keyword>
<dbReference type="SMART" id="SM00342">
    <property type="entry name" value="HTH_ARAC"/>
    <property type="match status" value="1"/>
</dbReference>
<dbReference type="Pfam" id="PF12833">
    <property type="entry name" value="HTH_18"/>
    <property type="match status" value="1"/>
</dbReference>
<evidence type="ECO:0000256" key="7">
    <source>
        <dbReference type="ARBA" id="ARBA00023163"/>
    </source>
</evidence>
<name>A0AA96LUH9_9BACL</name>
<dbReference type="PANTHER" id="PTHR42713">
    <property type="entry name" value="HISTIDINE KINASE-RELATED"/>
    <property type="match status" value="1"/>
</dbReference>
<dbReference type="Proteomes" id="UP001304650">
    <property type="component" value="Chromosome"/>
</dbReference>
<dbReference type="RefSeq" id="WP_314803827.1">
    <property type="nucleotide sequence ID" value="NZ_CP130319.1"/>
</dbReference>
<gene>
    <name evidence="11" type="ORF">MJB10_09235</name>
</gene>
<evidence type="ECO:0000313" key="12">
    <source>
        <dbReference type="Proteomes" id="UP001304650"/>
    </source>
</evidence>
<reference evidence="11" key="1">
    <citation type="submission" date="2022-02" db="EMBL/GenBank/DDBJ databases">
        <title>Paenibacillus sp. MBLB1832 Whole Genome Shotgun Sequencing.</title>
        <authorList>
            <person name="Hwang C.Y."/>
            <person name="Cho E.-S."/>
            <person name="Seo M.-J."/>
        </authorList>
    </citation>
    <scope>NUCLEOTIDE SEQUENCE</scope>
    <source>
        <strain evidence="11">MBLB1832</strain>
    </source>
</reference>
<dbReference type="PROSITE" id="PS50110">
    <property type="entry name" value="RESPONSE_REGULATORY"/>
    <property type="match status" value="1"/>
</dbReference>
<protein>
    <submittedName>
        <fullName evidence="11">Response regulator</fullName>
    </submittedName>
</protein>